<name>A0AAN6D6V2_9ASCO</name>
<accession>A0AAN6D6V2</accession>
<evidence type="ECO:0000313" key="2">
    <source>
        <dbReference type="Proteomes" id="UP000738402"/>
    </source>
</evidence>
<gene>
    <name evidence="1" type="ORF">KL933_002135</name>
</gene>
<reference evidence="1" key="1">
    <citation type="journal article" date="2021" name="G3 (Bethesda)">
        <title>Genomic diversity, chromosomal rearrangements, and interspecies hybridization in the ogataea polymorpha species complex.</title>
        <authorList>
            <person name="Hanson S.J."/>
            <person name="Cinneide E.O."/>
            <person name="Salzberg L.I."/>
            <person name="Wolfe K.H."/>
            <person name="McGowan J."/>
            <person name="Fitzpatrick D.A."/>
            <person name="Matlin K."/>
        </authorList>
    </citation>
    <scope>NUCLEOTIDE SEQUENCE</scope>
    <source>
        <strain evidence="1">83-405-1</strain>
    </source>
</reference>
<evidence type="ECO:0000313" key="1">
    <source>
        <dbReference type="EMBL" id="KAG7728009.1"/>
    </source>
</evidence>
<dbReference type="EMBL" id="JAHLUH010000005">
    <property type="protein sequence ID" value="KAG7728009.1"/>
    <property type="molecule type" value="Genomic_DNA"/>
</dbReference>
<organism evidence="1 2">
    <name type="scientific">Ogataea haglerorum</name>
    <dbReference type="NCBI Taxonomy" id="1937702"/>
    <lineage>
        <taxon>Eukaryota</taxon>
        <taxon>Fungi</taxon>
        <taxon>Dikarya</taxon>
        <taxon>Ascomycota</taxon>
        <taxon>Saccharomycotina</taxon>
        <taxon>Pichiomycetes</taxon>
        <taxon>Pichiales</taxon>
        <taxon>Pichiaceae</taxon>
        <taxon>Ogataea</taxon>
    </lineage>
</organism>
<comment type="caution">
    <text evidence="1">The sequence shown here is derived from an EMBL/GenBank/DDBJ whole genome shotgun (WGS) entry which is preliminary data.</text>
</comment>
<dbReference type="Proteomes" id="UP000738402">
    <property type="component" value="Unassembled WGS sequence"/>
</dbReference>
<proteinExistence type="predicted"/>
<protein>
    <submittedName>
        <fullName evidence="1">Uncharacterized protein</fullName>
    </submittedName>
</protein>
<dbReference type="AlphaFoldDB" id="A0AAN6D6V2"/>
<sequence length="245" mass="27350">MKAVTTWLFHTPDGRPATPELELQSVHKPATPTPSPTQSEASSHIYTGTLAEGLELLTEALQGESDRLSDAFAKILDSMVDSELVTSTLYKIDDELKFLIMETFLSDRNLVERFKAHRQQNRERDALLAIERAKRGLEMASTAGSSVSPSEHPSSEDEGAKWTLRFVEFVDLILTMWELLFTGIVSPSVSYVYAHLCEWGSKYDLGKYVATALLFCNIILRRLVTVLGRLVGRDENSRITSLAPT</sequence>